<evidence type="ECO:0000313" key="3">
    <source>
        <dbReference type="EMBL" id="KAH8025520.1"/>
    </source>
</evidence>
<comment type="caution">
    <text evidence="3">The sequence shown here is derived from an EMBL/GenBank/DDBJ whole genome shotgun (WGS) entry which is preliminary data.</text>
</comment>
<gene>
    <name evidence="3" type="ORF">HPB51_009460</name>
</gene>
<keyword evidence="2" id="KW-1133">Transmembrane helix</keyword>
<accession>A0A9J6DUY9</accession>
<dbReference type="AlphaFoldDB" id="A0A9J6DUY9"/>
<reference evidence="3" key="1">
    <citation type="journal article" date="2020" name="Cell">
        <title>Large-Scale Comparative Analyses of Tick Genomes Elucidate Their Genetic Diversity and Vector Capacities.</title>
        <authorList>
            <consortium name="Tick Genome and Microbiome Consortium (TIGMIC)"/>
            <person name="Jia N."/>
            <person name="Wang J."/>
            <person name="Shi W."/>
            <person name="Du L."/>
            <person name="Sun Y."/>
            <person name="Zhan W."/>
            <person name="Jiang J.F."/>
            <person name="Wang Q."/>
            <person name="Zhang B."/>
            <person name="Ji P."/>
            <person name="Bell-Sakyi L."/>
            <person name="Cui X.M."/>
            <person name="Yuan T.T."/>
            <person name="Jiang B.G."/>
            <person name="Yang W.F."/>
            <person name="Lam T.T."/>
            <person name="Chang Q.C."/>
            <person name="Ding S.J."/>
            <person name="Wang X.J."/>
            <person name="Zhu J.G."/>
            <person name="Ruan X.D."/>
            <person name="Zhao L."/>
            <person name="Wei J.T."/>
            <person name="Ye R.Z."/>
            <person name="Que T.C."/>
            <person name="Du C.H."/>
            <person name="Zhou Y.H."/>
            <person name="Cheng J.X."/>
            <person name="Dai P.F."/>
            <person name="Guo W.B."/>
            <person name="Han X.H."/>
            <person name="Huang E.J."/>
            <person name="Li L.F."/>
            <person name="Wei W."/>
            <person name="Gao Y.C."/>
            <person name="Liu J.Z."/>
            <person name="Shao H.Z."/>
            <person name="Wang X."/>
            <person name="Wang C.C."/>
            <person name="Yang T.C."/>
            <person name="Huo Q.B."/>
            <person name="Li W."/>
            <person name="Chen H.Y."/>
            <person name="Chen S.E."/>
            <person name="Zhou L.G."/>
            <person name="Ni X.B."/>
            <person name="Tian J.H."/>
            <person name="Sheng Y."/>
            <person name="Liu T."/>
            <person name="Pan Y.S."/>
            <person name="Xia L.Y."/>
            <person name="Li J."/>
            <person name="Zhao F."/>
            <person name="Cao W.C."/>
        </authorList>
    </citation>
    <scope>NUCLEOTIDE SEQUENCE</scope>
    <source>
        <strain evidence="3">Rmic-2018</strain>
    </source>
</reference>
<sequence>MYANAAPPPVPFASPLGEADYGQRWVEVDLKAEGGNRRRAPVPSDTTGSSSALRHCRGDNNRSPRQRHRRWLFPSSPWLPLLLMLLLLMCGCYTQEHAPFAVARGALADEQERDSNQWGGRARALNSGSSQQITRPSLIRAPPPETPAAADAEGVAPLYPSQPFTKARFLDAAFFFFFVAAASLYVPLCTLAQQTVHPVGRSGVSGLCCDEVEVCGGHWPFRPVLVVVMA</sequence>
<dbReference type="Proteomes" id="UP000821866">
    <property type="component" value="Unassembled WGS sequence"/>
</dbReference>
<keyword evidence="2" id="KW-0472">Membrane</keyword>
<evidence type="ECO:0000313" key="4">
    <source>
        <dbReference type="Proteomes" id="UP000821866"/>
    </source>
</evidence>
<protein>
    <recommendedName>
        <fullName evidence="5">Transmembrane protein</fullName>
    </recommendedName>
</protein>
<keyword evidence="4" id="KW-1185">Reference proteome</keyword>
<feature type="compositionally biased region" description="Polar residues" evidence="1">
    <location>
        <begin position="126"/>
        <end position="135"/>
    </location>
</feature>
<organism evidence="3 4">
    <name type="scientific">Rhipicephalus microplus</name>
    <name type="common">Cattle tick</name>
    <name type="synonym">Boophilus microplus</name>
    <dbReference type="NCBI Taxonomy" id="6941"/>
    <lineage>
        <taxon>Eukaryota</taxon>
        <taxon>Metazoa</taxon>
        <taxon>Ecdysozoa</taxon>
        <taxon>Arthropoda</taxon>
        <taxon>Chelicerata</taxon>
        <taxon>Arachnida</taxon>
        <taxon>Acari</taxon>
        <taxon>Parasitiformes</taxon>
        <taxon>Ixodida</taxon>
        <taxon>Ixodoidea</taxon>
        <taxon>Ixodidae</taxon>
        <taxon>Rhipicephalinae</taxon>
        <taxon>Rhipicephalus</taxon>
        <taxon>Boophilus</taxon>
    </lineage>
</organism>
<proteinExistence type="predicted"/>
<feature type="transmembrane region" description="Helical" evidence="2">
    <location>
        <begin position="77"/>
        <end position="94"/>
    </location>
</feature>
<dbReference type="EMBL" id="JABSTU010000007">
    <property type="protein sequence ID" value="KAH8025520.1"/>
    <property type="molecule type" value="Genomic_DNA"/>
</dbReference>
<feature type="region of interest" description="Disordered" evidence="1">
    <location>
        <begin position="32"/>
        <end position="67"/>
    </location>
</feature>
<evidence type="ECO:0000256" key="1">
    <source>
        <dbReference type="SAM" id="MobiDB-lite"/>
    </source>
</evidence>
<keyword evidence="2" id="KW-0812">Transmembrane</keyword>
<name>A0A9J6DUY9_RHIMP</name>
<evidence type="ECO:0008006" key="5">
    <source>
        <dbReference type="Google" id="ProtNLM"/>
    </source>
</evidence>
<feature type="region of interest" description="Disordered" evidence="1">
    <location>
        <begin position="113"/>
        <end position="138"/>
    </location>
</feature>
<evidence type="ECO:0000256" key="2">
    <source>
        <dbReference type="SAM" id="Phobius"/>
    </source>
</evidence>
<feature type="transmembrane region" description="Helical" evidence="2">
    <location>
        <begin position="169"/>
        <end position="188"/>
    </location>
</feature>
<reference evidence="3" key="2">
    <citation type="submission" date="2021-09" db="EMBL/GenBank/DDBJ databases">
        <authorList>
            <person name="Jia N."/>
            <person name="Wang J."/>
            <person name="Shi W."/>
            <person name="Du L."/>
            <person name="Sun Y."/>
            <person name="Zhan W."/>
            <person name="Jiang J."/>
            <person name="Wang Q."/>
            <person name="Zhang B."/>
            <person name="Ji P."/>
            <person name="Sakyi L.B."/>
            <person name="Cui X."/>
            <person name="Yuan T."/>
            <person name="Jiang B."/>
            <person name="Yang W."/>
            <person name="Lam T.T.-Y."/>
            <person name="Chang Q."/>
            <person name="Ding S."/>
            <person name="Wang X."/>
            <person name="Zhu J."/>
            <person name="Ruan X."/>
            <person name="Zhao L."/>
            <person name="Wei J."/>
            <person name="Que T."/>
            <person name="Du C."/>
            <person name="Cheng J."/>
            <person name="Dai P."/>
            <person name="Han X."/>
            <person name="Huang E."/>
            <person name="Gao Y."/>
            <person name="Liu J."/>
            <person name="Shao H."/>
            <person name="Ye R."/>
            <person name="Li L."/>
            <person name="Wei W."/>
            <person name="Wang X."/>
            <person name="Wang C."/>
            <person name="Huo Q."/>
            <person name="Li W."/>
            <person name="Guo W."/>
            <person name="Chen H."/>
            <person name="Chen S."/>
            <person name="Zhou L."/>
            <person name="Zhou L."/>
            <person name="Ni X."/>
            <person name="Tian J."/>
            <person name="Zhou Y."/>
            <person name="Sheng Y."/>
            <person name="Liu T."/>
            <person name="Pan Y."/>
            <person name="Xia L."/>
            <person name="Li J."/>
            <person name="Zhao F."/>
            <person name="Cao W."/>
        </authorList>
    </citation>
    <scope>NUCLEOTIDE SEQUENCE</scope>
    <source>
        <strain evidence="3">Rmic-2018</strain>
        <tissue evidence="3">Larvae</tissue>
    </source>
</reference>